<comment type="subcellular location">
    <subcellularLocation>
        <location evidence="1">Nucleus</location>
    </subcellularLocation>
</comment>
<evidence type="ECO:0000256" key="2">
    <source>
        <dbReference type="ARBA" id="ARBA00022491"/>
    </source>
</evidence>
<evidence type="ECO:0000256" key="5">
    <source>
        <dbReference type="PROSITE-ProRule" id="PRU00459"/>
    </source>
</evidence>
<dbReference type="SMART" id="SM00561">
    <property type="entry name" value="MBT"/>
    <property type="match status" value="2"/>
</dbReference>
<evidence type="ECO:0000256" key="3">
    <source>
        <dbReference type="ARBA" id="ARBA00022737"/>
    </source>
</evidence>
<dbReference type="GO" id="GO:0045892">
    <property type="term" value="P:negative regulation of DNA-templated transcription"/>
    <property type="evidence" value="ECO:0007669"/>
    <property type="project" value="TreeGrafter"/>
</dbReference>
<evidence type="ECO:0000259" key="7">
    <source>
        <dbReference type="Pfam" id="PF12140"/>
    </source>
</evidence>
<feature type="region of interest" description="Disordered" evidence="6">
    <location>
        <begin position="222"/>
        <end position="259"/>
    </location>
</feature>
<reference evidence="8 9" key="1">
    <citation type="submission" date="2020-08" db="EMBL/GenBank/DDBJ databases">
        <authorList>
            <person name="Hejnol A."/>
        </authorList>
    </citation>
    <scope>NUCLEOTIDE SEQUENCE [LARGE SCALE GENOMIC DNA]</scope>
</reference>
<organism evidence="8 9">
    <name type="scientific">Dimorphilus gyrociliatus</name>
    <dbReference type="NCBI Taxonomy" id="2664684"/>
    <lineage>
        <taxon>Eukaryota</taxon>
        <taxon>Metazoa</taxon>
        <taxon>Spiralia</taxon>
        <taxon>Lophotrochozoa</taxon>
        <taxon>Annelida</taxon>
        <taxon>Polychaeta</taxon>
        <taxon>Polychaeta incertae sedis</taxon>
        <taxon>Dinophilidae</taxon>
        <taxon>Dimorphilus</taxon>
    </lineage>
</organism>
<keyword evidence="4" id="KW-0539">Nucleus</keyword>
<comment type="caution">
    <text evidence="8">The sequence shown here is derived from an EMBL/GenBank/DDBJ whole genome shotgun (WGS) entry which is preliminary data.</text>
</comment>
<evidence type="ECO:0000313" key="9">
    <source>
        <dbReference type="Proteomes" id="UP000549394"/>
    </source>
</evidence>
<feature type="repeat" description="MBT" evidence="5">
    <location>
        <begin position="19"/>
        <end position="117"/>
    </location>
</feature>
<dbReference type="PANTHER" id="PTHR12247">
    <property type="entry name" value="POLYCOMB GROUP PROTEIN"/>
    <property type="match status" value="1"/>
</dbReference>
<dbReference type="GO" id="GO:0003682">
    <property type="term" value="F:chromatin binding"/>
    <property type="evidence" value="ECO:0007669"/>
    <property type="project" value="TreeGrafter"/>
</dbReference>
<dbReference type="Gene3D" id="3.90.1150.190">
    <property type="entry name" value="SLED domain"/>
    <property type="match status" value="1"/>
</dbReference>
<dbReference type="Pfam" id="PF12140">
    <property type="entry name" value="SLED"/>
    <property type="match status" value="1"/>
</dbReference>
<feature type="repeat" description="MBT" evidence="5">
    <location>
        <begin position="125"/>
        <end position="226"/>
    </location>
</feature>
<dbReference type="Gene3D" id="2.30.30.140">
    <property type="match status" value="2"/>
</dbReference>
<dbReference type="CDD" id="cd20092">
    <property type="entry name" value="MBT_dScm-like_rpt2"/>
    <property type="match status" value="1"/>
</dbReference>
<feature type="region of interest" description="Disordered" evidence="6">
    <location>
        <begin position="393"/>
        <end position="480"/>
    </location>
</feature>
<dbReference type="Pfam" id="PF02820">
    <property type="entry name" value="MBT"/>
    <property type="match status" value="2"/>
</dbReference>
<protein>
    <submittedName>
        <fullName evidence="8">DgyrCDS13267</fullName>
    </submittedName>
</protein>
<dbReference type="AlphaFoldDB" id="A0A7I8WA65"/>
<dbReference type="GO" id="GO:0042393">
    <property type="term" value="F:histone binding"/>
    <property type="evidence" value="ECO:0007669"/>
    <property type="project" value="TreeGrafter"/>
</dbReference>
<evidence type="ECO:0000256" key="4">
    <source>
        <dbReference type="ARBA" id="ARBA00023242"/>
    </source>
</evidence>
<keyword evidence="9" id="KW-1185">Reference proteome</keyword>
<dbReference type="EMBL" id="CAJFCJ010000024">
    <property type="protein sequence ID" value="CAD5125027.1"/>
    <property type="molecule type" value="Genomic_DNA"/>
</dbReference>
<dbReference type="InterPro" id="IPR021987">
    <property type="entry name" value="SLED"/>
</dbReference>
<dbReference type="GO" id="GO:0005634">
    <property type="term" value="C:nucleus"/>
    <property type="evidence" value="ECO:0007669"/>
    <property type="project" value="UniProtKB-SubCell"/>
</dbReference>
<dbReference type="InterPro" id="IPR004092">
    <property type="entry name" value="Mbt"/>
</dbReference>
<feature type="compositionally biased region" description="Polar residues" evidence="6">
    <location>
        <begin position="400"/>
        <end position="413"/>
    </location>
</feature>
<evidence type="ECO:0000256" key="1">
    <source>
        <dbReference type="ARBA" id="ARBA00004123"/>
    </source>
</evidence>
<keyword evidence="3" id="KW-0677">Repeat</keyword>
<dbReference type="OrthoDB" id="5912862at2759"/>
<evidence type="ECO:0000313" key="8">
    <source>
        <dbReference type="EMBL" id="CAD5125027.1"/>
    </source>
</evidence>
<feature type="compositionally biased region" description="Basic and acidic residues" evidence="6">
    <location>
        <begin position="240"/>
        <end position="250"/>
    </location>
</feature>
<dbReference type="SUPFAM" id="SSF63748">
    <property type="entry name" value="Tudor/PWWP/MBT"/>
    <property type="match status" value="2"/>
</dbReference>
<sequence>MSRASNGKPGFSYESQEAFNWVDYLKETGGSAAPAKCFKQFETPPKNEFRPGMKLEARDPRNLTSICIASVISTIGPRLRLRLDGSDDKSDFYRIVDSTDLHPNGYCEKRNELLQPPLGFMGNPSSWNTFLKRTKSSASFAPESFFKPEPPTPSANFFEVGMKLEAVDRKNAQLICPAAVGAIDKDQIHVVFDGWKGAFDYWCRYDSREIFPVGWCQKGEHPLQPPGNRAVPPKNRIRNNHSEEETREKSATPPIERSLNHINSTDGEKCVIYIKTSCDCGPYIEKDKLRTLNVKKVGPVPITSGLHVAVQSLVDCAKHQRTMFSRIRDGNGRVIININYGDKVHSKRLPPIETNDALWAFLREFLQDVDACQRLFSPDGFIKCEQCTNASSSEKKANFPTGSIKKSQPSSPATAEGLLKSVPNEPVSRDHRRHLEENGNIGEVKKIRLSVGDKEKVKSEKRRSSGANSNGGATRNSLNNSLSTEVAQGNKLFFKKNVTKNFRIILQE</sequence>
<evidence type="ECO:0000256" key="6">
    <source>
        <dbReference type="SAM" id="MobiDB-lite"/>
    </source>
</evidence>
<keyword evidence="2" id="KW-0678">Repressor</keyword>
<gene>
    <name evidence="8" type="ORF">DGYR_LOCUS12479</name>
</gene>
<accession>A0A7I8WA65</accession>
<dbReference type="PANTHER" id="PTHR12247:SF132">
    <property type="entry name" value="POLYCOMB PROTEIN SCM"/>
    <property type="match status" value="1"/>
</dbReference>
<dbReference type="Proteomes" id="UP000549394">
    <property type="component" value="Unassembled WGS sequence"/>
</dbReference>
<dbReference type="InterPro" id="IPR050548">
    <property type="entry name" value="PcG_chromatin_remod_factors"/>
</dbReference>
<dbReference type="InterPro" id="IPR038348">
    <property type="entry name" value="SLED_sf"/>
</dbReference>
<proteinExistence type="predicted"/>
<feature type="compositionally biased region" description="Basic and acidic residues" evidence="6">
    <location>
        <begin position="427"/>
        <end position="458"/>
    </location>
</feature>
<name>A0A7I8WA65_9ANNE</name>
<feature type="domain" description="SLED" evidence="7">
    <location>
        <begin position="270"/>
        <end position="378"/>
    </location>
</feature>
<dbReference type="PROSITE" id="PS51079">
    <property type="entry name" value="MBT"/>
    <property type="match status" value="2"/>
</dbReference>
<feature type="compositionally biased region" description="Polar residues" evidence="6">
    <location>
        <begin position="466"/>
        <end position="480"/>
    </location>
</feature>